<feature type="compositionally biased region" description="Polar residues" evidence="1">
    <location>
        <begin position="9"/>
        <end position="39"/>
    </location>
</feature>
<gene>
    <name evidence="2" type="ORF">FOVG_13096</name>
</gene>
<reference evidence="2" key="1">
    <citation type="submission" date="2011-10" db="EMBL/GenBank/DDBJ databases">
        <title>The Genome Sequence of Fusarium oxysporum HDV247.</title>
        <authorList>
            <consortium name="The Broad Institute Genome Sequencing Platform"/>
            <person name="Ma L.-J."/>
            <person name="Gale L.R."/>
            <person name="Schwartz D.C."/>
            <person name="Zhou S."/>
            <person name="Corby-Kistler H."/>
            <person name="Young S.K."/>
            <person name="Zeng Q."/>
            <person name="Gargeya S."/>
            <person name="Fitzgerald M."/>
            <person name="Haas B."/>
            <person name="Abouelleil A."/>
            <person name="Alvarado L."/>
            <person name="Arachchi H.M."/>
            <person name="Berlin A."/>
            <person name="Brown A."/>
            <person name="Chapman S.B."/>
            <person name="Chen Z."/>
            <person name="Dunbar C."/>
            <person name="Freedman E."/>
            <person name="Gearin G."/>
            <person name="Goldberg J."/>
            <person name="Griggs A."/>
            <person name="Gujja S."/>
            <person name="Heiman D."/>
            <person name="Howarth C."/>
            <person name="Larson L."/>
            <person name="Lui A."/>
            <person name="MacDonald P.J.P."/>
            <person name="Montmayeur A."/>
            <person name="Murphy C."/>
            <person name="Neiman D."/>
            <person name="Pearson M."/>
            <person name="Priest M."/>
            <person name="Roberts A."/>
            <person name="Saif S."/>
            <person name="Shea T."/>
            <person name="Shenoy N."/>
            <person name="Sisk P."/>
            <person name="Stolte C."/>
            <person name="Sykes S."/>
            <person name="Wortman J."/>
            <person name="Nusbaum C."/>
            <person name="Birren B."/>
        </authorList>
    </citation>
    <scope>NUCLEOTIDE SEQUENCE [LARGE SCALE GENOMIC DNA]</scope>
    <source>
        <strain evidence="2">HDV247</strain>
    </source>
</reference>
<organism evidence="2">
    <name type="scientific">Fusarium oxysporum f. sp. pisi HDV247</name>
    <dbReference type="NCBI Taxonomy" id="1080344"/>
    <lineage>
        <taxon>Eukaryota</taxon>
        <taxon>Fungi</taxon>
        <taxon>Dikarya</taxon>
        <taxon>Ascomycota</taxon>
        <taxon>Pezizomycotina</taxon>
        <taxon>Sordariomycetes</taxon>
        <taxon>Hypocreomycetidae</taxon>
        <taxon>Hypocreales</taxon>
        <taxon>Nectriaceae</taxon>
        <taxon>Fusarium</taxon>
        <taxon>Fusarium oxysporum species complex</taxon>
    </lineage>
</organism>
<dbReference type="HOGENOM" id="CLU_3143102_0_0_1"/>
<reference evidence="2" key="2">
    <citation type="submission" date="2012-05" db="EMBL/GenBank/DDBJ databases">
        <title>Annotation of the Genome Sequence of Fusarium oxysporum HDV247.</title>
        <authorList>
            <consortium name="The Broad Institute Genomics Platform"/>
            <person name="Ma L.-J."/>
            <person name="Corby-Kistler H."/>
            <person name="Broz K."/>
            <person name="Gale L.R."/>
            <person name="Jonkers W."/>
            <person name="O'Donnell K."/>
            <person name="Ploetz R."/>
            <person name="Steinberg C."/>
            <person name="Schwartz D.C."/>
            <person name="VanEtten H."/>
            <person name="Zhou S."/>
            <person name="Young S.K."/>
            <person name="Zeng Q."/>
            <person name="Gargeya S."/>
            <person name="Fitzgerald M."/>
            <person name="Abouelleil A."/>
            <person name="Alvarado L."/>
            <person name="Chapman S.B."/>
            <person name="Gainer-Dewar J."/>
            <person name="Goldberg J."/>
            <person name="Griggs A."/>
            <person name="Gujja S."/>
            <person name="Hansen M."/>
            <person name="Howarth C."/>
            <person name="Imamovic A."/>
            <person name="Ireland A."/>
            <person name="Larimer J."/>
            <person name="McCowan C."/>
            <person name="Murphy C."/>
            <person name="Pearson M."/>
            <person name="Poon T.W."/>
            <person name="Priest M."/>
            <person name="Roberts A."/>
            <person name="Saif S."/>
            <person name="Shea T."/>
            <person name="Sykes S."/>
            <person name="Wortman J."/>
            <person name="Nusbaum C."/>
            <person name="Birren B."/>
        </authorList>
    </citation>
    <scope>NUCLEOTIDE SEQUENCE</scope>
    <source>
        <strain evidence="2">HDV247</strain>
    </source>
</reference>
<proteinExistence type="predicted"/>
<sequence>MYDSKTSDHIASQEISPSEETMTKTAQSQSKLQGTSSIDSGGPRLVNLG</sequence>
<feature type="region of interest" description="Disordered" evidence="1">
    <location>
        <begin position="1"/>
        <end position="49"/>
    </location>
</feature>
<protein>
    <submittedName>
        <fullName evidence="2">Uncharacterized protein</fullName>
    </submittedName>
</protein>
<evidence type="ECO:0000256" key="1">
    <source>
        <dbReference type="SAM" id="MobiDB-lite"/>
    </source>
</evidence>
<dbReference type="AlphaFoldDB" id="W9P7R9"/>
<dbReference type="EMBL" id="JH650977">
    <property type="protein sequence ID" value="EXA35980.1"/>
    <property type="molecule type" value="Genomic_DNA"/>
</dbReference>
<accession>W9P7R9</accession>
<evidence type="ECO:0000313" key="2">
    <source>
        <dbReference type="EMBL" id="EXA35980.1"/>
    </source>
</evidence>
<dbReference type="Proteomes" id="UP000030751">
    <property type="component" value="Unassembled WGS sequence"/>
</dbReference>
<name>W9P7R9_FUSOX</name>